<dbReference type="Proteomes" id="UP000299102">
    <property type="component" value="Unassembled WGS sequence"/>
</dbReference>
<reference evidence="1 2" key="1">
    <citation type="journal article" date="2019" name="Commun. Biol.">
        <title>The bagworm genome reveals a unique fibroin gene that provides high tensile strength.</title>
        <authorList>
            <person name="Kono N."/>
            <person name="Nakamura H."/>
            <person name="Ohtoshi R."/>
            <person name="Tomita M."/>
            <person name="Numata K."/>
            <person name="Arakawa K."/>
        </authorList>
    </citation>
    <scope>NUCLEOTIDE SEQUENCE [LARGE SCALE GENOMIC DNA]</scope>
</reference>
<evidence type="ECO:0000313" key="1">
    <source>
        <dbReference type="EMBL" id="GBP85848.1"/>
    </source>
</evidence>
<protein>
    <submittedName>
        <fullName evidence="1">Uncharacterized protein</fullName>
    </submittedName>
</protein>
<keyword evidence="2" id="KW-1185">Reference proteome</keyword>
<comment type="caution">
    <text evidence="1">The sequence shown here is derived from an EMBL/GenBank/DDBJ whole genome shotgun (WGS) entry which is preliminary data.</text>
</comment>
<sequence length="118" mass="13441">MYRTLQKSVQFIGWKLKLCYPPINTGVELAFDRLFKFYAFYNFLLSPTSFPKSAAALRCPARVALEATKISICPSPVEVPPTLRITYWTRVRLMKPADSIDGASPGPLSKHDFYFEVM</sequence>
<organism evidence="1 2">
    <name type="scientific">Eumeta variegata</name>
    <name type="common">Bagworm moth</name>
    <name type="synonym">Eumeta japonica</name>
    <dbReference type="NCBI Taxonomy" id="151549"/>
    <lineage>
        <taxon>Eukaryota</taxon>
        <taxon>Metazoa</taxon>
        <taxon>Ecdysozoa</taxon>
        <taxon>Arthropoda</taxon>
        <taxon>Hexapoda</taxon>
        <taxon>Insecta</taxon>
        <taxon>Pterygota</taxon>
        <taxon>Neoptera</taxon>
        <taxon>Endopterygota</taxon>
        <taxon>Lepidoptera</taxon>
        <taxon>Glossata</taxon>
        <taxon>Ditrysia</taxon>
        <taxon>Tineoidea</taxon>
        <taxon>Psychidae</taxon>
        <taxon>Oiketicinae</taxon>
        <taxon>Eumeta</taxon>
    </lineage>
</organism>
<accession>A0A4C1ZDK1</accession>
<gene>
    <name evidence="1" type="ORF">EVAR_68121_1</name>
</gene>
<name>A0A4C1ZDK1_EUMVA</name>
<proteinExistence type="predicted"/>
<dbReference type="EMBL" id="BGZK01001763">
    <property type="protein sequence ID" value="GBP85848.1"/>
    <property type="molecule type" value="Genomic_DNA"/>
</dbReference>
<dbReference type="AlphaFoldDB" id="A0A4C1ZDK1"/>
<evidence type="ECO:0000313" key="2">
    <source>
        <dbReference type="Proteomes" id="UP000299102"/>
    </source>
</evidence>